<comment type="caution">
    <text evidence="9">The sequence shown here is derived from an EMBL/GenBank/DDBJ whole genome shotgun (WGS) entry which is preliminary data.</text>
</comment>
<dbReference type="EMBL" id="LUCM01001644">
    <property type="protein sequence ID" value="KAA0198554.1"/>
    <property type="molecule type" value="Genomic_DNA"/>
</dbReference>
<sequence length="630" mass="71784">MTPPQHRFDIGQKLLCFEPDDAKAKVIYFAKILKHVNNIRSTVPHYEVHFQGWKCKWDREVPENLLLENTEFNRTLKRRIDEIARHERSRTRRKQRIDLVLKAAALAGDSLDWNDVPGVWVPKNKLEPDDFSGPCPQSPSDRTFSEMAASTMSDDEDTEMMDNENVTQYQFENLHHHRLFSPVILVSNGLQSIINTHCATQTGNIDPCTRGWCSVIQMLQCYVDYFPYANSQISNSHIQVNCSDRVFRQLNPAYGQTDHSRLMCGDVCSSLRVLFDCMFSRYLLLPEEQTLIQLHTDRFLCNGRAFPPGTPHPPVVTPLYQYSSPRYELFPEAEAERRPDAPCLNYPAHFLLRLFINLPAMLNAMNLSICRRTIVTRHVYLFLDFLNHTRHWWFAHMTPKLFTLPKPECPDEPVVKKLLVAKVDERYCCFADMTQHFSSGDQEVPLHKVVVPPMSETSSETEPQTTTEPAISQPHRAHPRHLTRSSSSRIGAPRLDSYGDSVTAIRLPISQEITSPTQLGLAVQNELANAFSTKPEDHIVGRTLEPTGTGSAKNQTHSLKASTKSRTTSSRHRPSQVCLTTNVTERAHISAANTTRRRRASEASSVKSTGKSTTPPRTLRPRLSEVSYKW</sequence>
<keyword evidence="10" id="KW-1185">Reference proteome</keyword>
<evidence type="ECO:0000259" key="7">
    <source>
        <dbReference type="Pfam" id="PF05712"/>
    </source>
</evidence>
<evidence type="ECO:0000313" key="9">
    <source>
        <dbReference type="EMBL" id="KAA0198554.1"/>
    </source>
</evidence>
<dbReference type="GO" id="GO:0035267">
    <property type="term" value="C:NuA4 histone acetyltransferase complex"/>
    <property type="evidence" value="ECO:0007669"/>
    <property type="project" value="TreeGrafter"/>
</dbReference>
<dbReference type="GO" id="GO:0006325">
    <property type="term" value="P:chromatin organization"/>
    <property type="evidence" value="ECO:0007669"/>
    <property type="project" value="UniProtKB-KW"/>
</dbReference>
<evidence type="ECO:0000256" key="4">
    <source>
        <dbReference type="ARBA" id="ARBA00023163"/>
    </source>
</evidence>
<dbReference type="Gene3D" id="1.10.274.30">
    <property type="entry name" value="MRG domain"/>
    <property type="match status" value="1"/>
</dbReference>
<proteinExistence type="predicted"/>
<dbReference type="SUPFAM" id="SSF54160">
    <property type="entry name" value="Chromo domain-like"/>
    <property type="match status" value="1"/>
</dbReference>
<feature type="domain" description="MSL3 chromodomain-like" evidence="8">
    <location>
        <begin position="8"/>
        <end position="82"/>
    </location>
</feature>
<dbReference type="Gene3D" id="2.30.30.140">
    <property type="match status" value="1"/>
</dbReference>
<feature type="domain" description="MRG" evidence="7">
    <location>
        <begin position="214"/>
        <end position="395"/>
    </location>
</feature>
<accession>A0A8E0S0T6</accession>
<organism evidence="9 10">
    <name type="scientific">Fasciolopsis buskii</name>
    <dbReference type="NCBI Taxonomy" id="27845"/>
    <lineage>
        <taxon>Eukaryota</taxon>
        <taxon>Metazoa</taxon>
        <taxon>Spiralia</taxon>
        <taxon>Lophotrochozoa</taxon>
        <taxon>Platyhelminthes</taxon>
        <taxon>Trematoda</taxon>
        <taxon>Digenea</taxon>
        <taxon>Plagiorchiida</taxon>
        <taxon>Echinostomata</taxon>
        <taxon>Echinostomatoidea</taxon>
        <taxon>Fasciolidae</taxon>
        <taxon>Fasciolopsis</taxon>
    </lineage>
</organism>
<gene>
    <name evidence="9" type="ORF">FBUS_05813</name>
</gene>
<evidence type="ECO:0000256" key="1">
    <source>
        <dbReference type="ARBA" id="ARBA00004123"/>
    </source>
</evidence>
<evidence type="ECO:0000256" key="3">
    <source>
        <dbReference type="ARBA" id="ARBA00023015"/>
    </source>
</evidence>
<keyword evidence="3" id="KW-0805">Transcription regulation</keyword>
<dbReference type="PANTHER" id="PTHR10880:SF15">
    <property type="entry name" value="MSL COMPLEX SUBUNIT 3"/>
    <property type="match status" value="1"/>
</dbReference>
<evidence type="ECO:0000256" key="2">
    <source>
        <dbReference type="ARBA" id="ARBA00022853"/>
    </source>
</evidence>
<dbReference type="Proteomes" id="UP000728185">
    <property type="component" value="Unassembled WGS sequence"/>
</dbReference>
<dbReference type="InterPro" id="IPR026541">
    <property type="entry name" value="MRG_dom"/>
</dbReference>
<comment type="subcellular location">
    <subcellularLocation>
        <location evidence="1">Nucleus</location>
    </subcellularLocation>
</comment>
<evidence type="ECO:0000259" key="8">
    <source>
        <dbReference type="Pfam" id="PF22732"/>
    </source>
</evidence>
<feature type="compositionally biased region" description="Polar residues" evidence="6">
    <location>
        <begin position="606"/>
        <end position="616"/>
    </location>
</feature>
<keyword evidence="4" id="KW-0804">Transcription</keyword>
<feature type="region of interest" description="Disordered" evidence="6">
    <location>
        <begin position="543"/>
        <end position="630"/>
    </location>
</feature>
<feature type="compositionally biased region" description="Polar residues" evidence="6">
    <location>
        <begin position="546"/>
        <end position="561"/>
    </location>
</feature>
<dbReference type="GO" id="GO:0006355">
    <property type="term" value="P:regulation of DNA-templated transcription"/>
    <property type="evidence" value="ECO:0007669"/>
    <property type="project" value="InterPro"/>
</dbReference>
<evidence type="ECO:0000256" key="5">
    <source>
        <dbReference type="ARBA" id="ARBA00023242"/>
    </source>
</evidence>
<dbReference type="GO" id="GO:0005634">
    <property type="term" value="C:nucleus"/>
    <property type="evidence" value="ECO:0007669"/>
    <property type="project" value="UniProtKB-SubCell"/>
</dbReference>
<dbReference type="PROSITE" id="PS51640">
    <property type="entry name" value="MRG"/>
    <property type="match status" value="1"/>
</dbReference>
<dbReference type="OrthoDB" id="10044771at2759"/>
<feature type="compositionally biased region" description="Low complexity" evidence="6">
    <location>
        <begin position="453"/>
        <end position="469"/>
    </location>
</feature>
<feature type="region of interest" description="Disordered" evidence="6">
    <location>
        <begin position="453"/>
        <end position="495"/>
    </location>
</feature>
<dbReference type="PANTHER" id="PTHR10880">
    <property type="entry name" value="MORTALITY FACTOR 4-LIKE PROTEIN"/>
    <property type="match status" value="1"/>
</dbReference>
<dbReference type="Pfam" id="PF05712">
    <property type="entry name" value="MRG"/>
    <property type="match status" value="1"/>
</dbReference>
<dbReference type="GO" id="GO:0072487">
    <property type="term" value="C:MSL complex"/>
    <property type="evidence" value="ECO:0007669"/>
    <property type="project" value="TreeGrafter"/>
</dbReference>
<reference evidence="9" key="1">
    <citation type="submission" date="2019-05" db="EMBL/GenBank/DDBJ databases">
        <title>Annotation for the trematode Fasciolopsis buski.</title>
        <authorList>
            <person name="Choi Y.-J."/>
        </authorList>
    </citation>
    <scope>NUCLEOTIDE SEQUENCE</scope>
    <source>
        <strain evidence="9">HT</strain>
        <tissue evidence="9">Whole worm</tissue>
    </source>
</reference>
<evidence type="ECO:0000256" key="6">
    <source>
        <dbReference type="SAM" id="MobiDB-lite"/>
    </source>
</evidence>
<dbReference type="InterPro" id="IPR053820">
    <property type="entry name" value="MSL3_chromo-like"/>
</dbReference>
<dbReference type="InterPro" id="IPR038217">
    <property type="entry name" value="MRG_C_sf"/>
</dbReference>
<dbReference type="AlphaFoldDB" id="A0A8E0S0T6"/>
<dbReference type="InterPro" id="IPR016197">
    <property type="entry name" value="Chromo-like_dom_sf"/>
</dbReference>
<protein>
    <submittedName>
        <fullName evidence="9">Male-specific lethal 3 1</fullName>
    </submittedName>
</protein>
<keyword evidence="2" id="KW-0156">Chromatin regulator</keyword>
<dbReference type="Pfam" id="PF22732">
    <property type="entry name" value="MSL3_chromo-like"/>
    <property type="match status" value="1"/>
</dbReference>
<dbReference type="InterPro" id="IPR008676">
    <property type="entry name" value="MRG"/>
</dbReference>
<name>A0A8E0S0T6_9TREM</name>
<keyword evidence="5" id="KW-0539">Nucleus</keyword>
<evidence type="ECO:0000313" key="10">
    <source>
        <dbReference type="Proteomes" id="UP000728185"/>
    </source>
</evidence>